<dbReference type="GeneTree" id="ENSGT00940000179155"/>
<keyword evidence="4" id="KW-0393">Immunoglobulin domain</keyword>
<dbReference type="AlphaFoldDB" id="A0A3Q3D249"/>
<dbReference type="PANTHER" id="PTHR19367">
    <property type="entry name" value="T-CELL RECEPTOR ALPHA CHAIN V REGION"/>
    <property type="match status" value="1"/>
</dbReference>
<keyword evidence="7" id="KW-1185">Reference proteome</keyword>
<evidence type="ECO:0000313" key="7">
    <source>
        <dbReference type="Proteomes" id="UP000264820"/>
    </source>
</evidence>
<evidence type="ECO:0000256" key="2">
    <source>
        <dbReference type="ARBA" id="ARBA00023130"/>
    </source>
</evidence>
<evidence type="ECO:0000259" key="5">
    <source>
        <dbReference type="SMART" id="SM00406"/>
    </source>
</evidence>
<organism evidence="6 7">
    <name type="scientific">Hippocampus comes</name>
    <name type="common">Tiger tail seahorse</name>
    <dbReference type="NCBI Taxonomy" id="109280"/>
    <lineage>
        <taxon>Eukaryota</taxon>
        <taxon>Metazoa</taxon>
        <taxon>Chordata</taxon>
        <taxon>Craniata</taxon>
        <taxon>Vertebrata</taxon>
        <taxon>Euteleostomi</taxon>
        <taxon>Actinopterygii</taxon>
        <taxon>Neopterygii</taxon>
        <taxon>Teleostei</taxon>
        <taxon>Neoteleostei</taxon>
        <taxon>Acanthomorphata</taxon>
        <taxon>Syngnathiaria</taxon>
        <taxon>Syngnathiformes</taxon>
        <taxon>Syngnathoidei</taxon>
        <taxon>Syngnathidae</taxon>
        <taxon>Hippocampus</taxon>
    </lineage>
</organism>
<reference evidence="6" key="2">
    <citation type="submission" date="2025-09" db="UniProtKB">
        <authorList>
            <consortium name="Ensembl"/>
        </authorList>
    </citation>
    <scope>IDENTIFICATION</scope>
</reference>
<dbReference type="GO" id="GO:0002250">
    <property type="term" value="P:adaptive immune response"/>
    <property type="evidence" value="ECO:0007669"/>
    <property type="project" value="UniProtKB-KW"/>
</dbReference>
<accession>A0A3Q3D249</accession>
<dbReference type="PANTHER" id="PTHR19367:SF18">
    <property type="entry name" value="T CELL RECEPTOR ALPHA VARIABLE 16"/>
    <property type="match status" value="1"/>
</dbReference>
<keyword evidence="3" id="KW-0675">Receptor</keyword>
<keyword evidence="2" id="KW-1064">Adaptive immunity</keyword>
<sequence>MLKLLFSHPSGTSGELVAVTTEMLASKGSRVTVSYVYADKAISGDDFLWYKQLPGQAPHFLLSHLGNGKPLKVKPGMSVSIASDRERVHLYMEEVSLEHSAVYYCAVRPTRLQRQGTREHREYTNEISQAQ</sequence>
<dbReference type="Gene3D" id="2.60.40.10">
    <property type="entry name" value="Immunoglobulins"/>
    <property type="match status" value="1"/>
</dbReference>
<feature type="domain" description="Immunoglobulin V-set" evidence="5">
    <location>
        <begin position="30"/>
        <end position="107"/>
    </location>
</feature>
<keyword evidence="2" id="KW-0391">Immunity</keyword>
<dbReference type="Pfam" id="PF07686">
    <property type="entry name" value="V-set"/>
    <property type="match status" value="1"/>
</dbReference>
<name>A0A3Q3D249_HIPCM</name>
<reference evidence="6" key="1">
    <citation type="submission" date="2025-08" db="UniProtKB">
        <authorList>
            <consortium name="Ensembl"/>
        </authorList>
    </citation>
    <scope>IDENTIFICATION</scope>
</reference>
<dbReference type="Ensembl" id="ENSHCOT00000013525.1">
    <property type="protein sequence ID" value="ENSHCOP00000000594.1"/>
    <property type="gene ID" value="ENSHCOG00000001427.1"/>
</dbReference>
<keyword evidence="1" id="KW-0732">Signal</keyword>
<dbReference type="InterPro" id="IPR036179">
    <property type="entry name" value="Ig-like_dom_sf"/>
</dbReference>
<dbReference type="InterPro" id="IPR013106">
    <property type="entry name" value="Ig_V-set"/>
</dbReference>
<dbReference type="OMA" id="SVEFLFW"/>
<evidence type="ECO:0000256" key="3">
    <source>
        <dbReference type="ARBA" id="ARBA00023170"/>
    </source>
</evidence>
<proteinExistence type="predicted"/>
<evidence type="ECO:0000256" key="4">
    <source>
        <dbReference type="ARBA" id="ARBA00023319"/>
    </source>
</evidence>
<dbReference type="InterPro" id="IPR013783">
    <property type="entry name" value="Ig-like_fold"/>
</dbReference>
<evidence type="ECO:0000256" key="1">
    <source>
        <dbReference type="ARBA" id="ARBA00022729"/>
    </source>
</evidence>
<dbReference type="SUPFAM" id="SSF48726">
    <property type="entry name" value="Immunoglobulin"/>
    <property type="match status" value="1"/>
</dbReference>
<evidence type="ECO:0000313" key="6">
    <source>
        <dbReference type="Ensembl" id="ENSHCOP00000000594.1"/>
    </source>
</evidence>
<dbReference type="InterPro" id="IPR051287">
    <property type="entry name" value="TCR_variable_region"/>
</dbReference>
<protein>
    <recommendedName>
        <fullName evidence="5">Immunoglobulin V-set domain-containing protein</fullName>
    </recommendedName>
</protein>
<dbReference type="SMART" id="SM00406">
    <property type="entry name" value="IGv"/>
    <property type="match status" value="1"/>
</dbReference>
<dbReference type="STRING" id="109280.ENSHCOP00000000594"/>
<dbReference type="Proteomes" id="UP000264820">
    <property type="component" value="Unplaced"/>
</dbReference>